<proteinExistence type="inferred from homology"/>
<dbReference type="Pfam" id="PF00528">
    <property type="entry name" value="BPD_transp_1"/>
    <property type="match status" value="1"/>
</dbReference>
<evidence type="ECO:0000313" key="9">
    <source>
        <dbReference type="Proteomes" id="UP000037939"/>
    </source>
</evidence>
<accession>A0A0N0XHR3</accession>
<sequence>MRVRVHNRVLALLWLLGLAAAVGVACLTHAPNRLVTGTGIRFGSVLHGANLLVLLPGLWLGLAAFLRTTWRVQVSVLIAATLWLAGLVYIGGAEATRLAEVDSAYSRTSFGGGFWIMLTLGWLIAADALSRLKLKPVAAVLVGLAVLAPLVAQLASGHLANLSVLKEYANRQDVFNDALSRHLEIVAATLIPTLLIGVPLGVLAYRRQGVRPPLFGVLNVIQTVPSIALFGLLIAPLAALAAHVPVLAQWGIGGIGTAPAIIALTLYSLLPMVRSTTAGLEQVPASVVDAARGMGLSARQIFWRVEVPLALPVLLAGLRITTVQAIGLTTVAALIGAGGFGAIMFQGLLSSAIDLVLLGVAPVIALAVAADALFKLLVALVAFGEKR</sequence>
<keyword evidence="9" id="KW-1185">Reference proteome</keyword>
<feature type="transmembrane region" description="Helical" evidence="6">
    <location>
        <begin position="74"/>
        <end position="92"/>
    </location>
</feature>
<protein>
    <submittedName>
        <fullName evidence="8">Putative osmoprotectant uptake system permease protein YehY</fullName>
    </submittedName>
</protein>
<organism evidence="8 9">
    <name type="scientific">Amantichitinum ursilacus</name>
    <dbReference type="NCBI Taxonomy" id="857265"/>
    <lineage>
        <taxon>Bacteria</taxon>
        <taxon>Pseudomonadati</taxon>
        <taxon>Pseudomonadota</taxon>
        <taxon>Betaproteobacteria</taxon>
        <taxon>Neisseriales</taxon>
        <taxon>Chitinibacteraceae</taxon>
        <taxon>Amantichitinum</taxon>
    </lineage>
</organism>
<keyword evidence="4 6" id="KW-1133">Transmembrane helix</keyword>
<feature type="transmembrane region" description="Helical" evidence="6">
    <location>
        <begin position="325"/>
        <end position="349"/>
    </location>
</feature>
<gene>
    <name evidence="8" type="primary">yehY</name>
    <name evidence="8" type="ORF">WG78_15620</name>
</gene>
<comment type="caution">
    <text evidence="8">The sequence shown here is derived from an EMBL/GenBank/DDBJ whole genome shotgun (WGS) entry which is preliminary data.</text>
</comment>
<keyword evidence="3 6" id="KW-0812">Transmembrane</keyword>
<comment type="similarity">
    <text evidence="6">Belongs to the binding-protein-dependent transport system permease family.</text>
</comment>
<dbReference type="GO" id="GO:0031460">
    <property type="term" value="P:glycine betaine transport"/>
    <property type="evidence" value="ECO:0007669"/>
    <property type="project" value="TreeGrafter"/>
</dbReference>
<dbReference type="PROSITE" id="PS51257">
    <property type="entry name" value="PROKAR_LIPOPROTEIN"/>
    <property type="match status" value="1"/>
</dbReference>
<feature type="transmembrane region" description="Helical" evidence="6">
    <location>
        <begin position="217"/>
        <end position="241"/>
    </location>
</feature>
<dbReference type="PATRIC" id="fig|857265.3.peg.3210"/>
<evidence type="ECO:0000256" key="4">
    <source>
        <dbReference type="ARBA" id="ARBA00022989"/>
    </source>
</evidence>
<dbReference type="PANTHER" id="PTHR30177:SF30">
    <property type="entry name" value="GLYCINE BETAINE UPTAKE SYSTEM PERMEASE PROTEIN YEHY"/>
    <property type="match status" value="1"/>
</dbReference>
<evidence type="ECO:0000256" key="5">
    <source>
        <dbReference type="ARBA" id="ARBA00023136"/>
    </source>
</evidence>
<comment type="subcellular location">
    <subcellularLocation>
        <location evidence="1 6">Cell membrane</location>
        <topology evidence="1 6">Multi-pass membrane protein</topology>
    </subcellularLocation>
</comment>
<evidence type="ECO:0000256" key="6">
    <source>
        <dbReference type="RuleBase" id="RU363032"/>
    </source>
</evidence>
<reference evidence="8 9" key="1">
    <citation type="submission" date="2015-07" db="EMBL/GenBank/DDBJ databases">
        <title>Draft genome sequence of the Amantichitinum ursilacus IGB-41, a new chitin-degrading bacterium.</title>
        <authorList>
            <person name="Kirstahler P."/>
            <person name="Guenther M."/>
            <person name="Grumaz C."/>
            <person name="Rupp S."/>
            <person name="Zibek S."/>
            <person name="Sohn K."/>
        </authorList>
    </citation>
    <scope>NUCLEOTIDE SEQUENCE [LARGE SCALE GENOMIC DNA]</scope>
    <source>
        <strain evidence="8 9">IGB-41</strain>
    </source>
</reference>
<dbReference type="STRING" id="857265.WG78_15620"/>
<dbReference type="GO" id="GO:0005886">
    <property type="term" value="C:plasma membrane"/>
    <property type="evidence" value="ECO:0007669"/>
    <property type="project" value="UniProtKB-SubCell"/>
</dbReference>
<dbReference type="SUPFAM" id="SSF161098">
    <property type="entry name" value="MetI-like"/>
    <property type="match status" value="1"/>
</dbReference>
<feature type="domain" description="ABC transmembrane type-1" evidence="7">
    <location>
        <begin position="179"/>
        <end position="379"/>
    </location>
</feature>
<dbReference type="EMBL" id="LAQT01000018">
    <property type="protein sequence ID" value="KPC51345.1"/>
    <property type="molecule type" value="Genomic_DNA"/>
</dbReference>
<feature type="transmembrane region" description="Helical" evidence="6">
    <location>
        <begin position="104"/>
        <end position="125"/>
    </location>
</feature>
<keyword evidence="2 6" id="KW-0813">Transport</keyword>
<feature type="transmembrane region" description="Helical" evidence="6">
    <location>
        <begin position="49"/>
        <end position="67"/>
    </location>
</feature>
<evidence type="ECO:0000259" key="7">
    <source>
        <dbReference type="PROSITE" id="PS50928"/>
    </source>
</evidence>
<dbReference type="PROSITE" id="PS50928">
    <property type="entry name" value="ABC_TM1"/>
    <property type="match status" value="1"/>
</dbReference>
<dbReference type="GO" id="GO:0055085">
    <property type="term" value="P:transmembrane transport"/>
    <property type="evidence" value="ECO:0007669"/>
    <property type="project" value="InterPro"/>
</dbReference>
<dbReference type="CDD" id="cd06261">
    <property type="entry name" value="TM_PBP2"/>
    <property type="match status" value="1"/>
</dbReference>
<evidence type="ECO:0000256" key="1">
    <source>
        <dbReference type="ARBA" id="ARBA00004651"/>
    </source>
</evidence>
<dbReference type="Proteomes" id="UP000037939">
    <property type="component" value="Unassembled WGS sequence"/>
</dbReference>
<dbReference type="InterPro" id="IPR051204">
    <property type="entry name" value="ABC_transp_perm/SBD"/>
</dbReference>
<dbReference type="InterPro" id="IPR000515">
    <property type="entry name" value="MetI-like"/>
</dbReference>
<keyword evidence="5 6" id="KW-0472">Membrane</keyword>
<evidence type="ECO:0000313" key="8">
    <source>
        <dbReference type="EMBL" id="KPC51345.1"/>
    </source>
</evidence>
<feature type="transmembrane region" description="Helical" evidence="6">
    <location>
        <begin position="355"/>
        <end position="383"/>
    </location>
</feature>
<dbReference type="AlphaFoldDB" id="A0A0N0XHR3"/>
<evidence type="ECO:0000256" key="3">
    <source>
        <dbReference type="ARBA" id="ARBA00022692"/>
    </source>
</evidence>
<dbReference type="Gene3D" id="1.10.3720.10">
    <property type="entry name" value="MetI-like"/>
    <property type="match status" value="1"/>
</dbReference>
<dbReference type="InterPro" id="IPR035906">
    <property type="entry name" value="MetI-like_sf"/>
</dbReference>
<name>A0A0N0XHR3_9NEIS</name>
<dbReference type="PANTHER" id="PTHR30177">
    <property type="entry name" value="GLYCINE BETAINE/L-PROLINE TRANSPORT SYSTEM PERMEASE PROTEIN PROW"/>
    <property type="match status" value="1"/>
</dbReference>
<feature type="transmembrane region" description="Helical" evidence="6">
    <location>
        <begin position="137"/>
        <end position="155"/>
    </location>
</feature>
<evidence type="ECO:0000256" key="2">
    <source>
        <dbReference type="ARBA" id="ARBA00022448"/>
    </source>
</evidence>
<feature type="transmembrane region" description="Helical" evidence="6">
    <location>
        <begin position="247"/>
        <end position="270"/>
    </location>
</feature>
<dbReference type="OrthoDB" id="9801163at2"/>
<feature type="transmembrane region" description="Helical" evidence="6">
    <location>
        <begin position="185"/>
        <end position="205"/>
    </location>
</feature>